<dbReference type="PANTHER" id="PTHR37535">
    <property type="entry name" value="FLUG DOMAIN PROTEIN"/>
    <property type="match status" value="1"/>
</dbReference>
<dbReference type="Proteomes" id="UP000799766">
    <property type="component" value="Unassembled WGS sequence"/>
</dbReference>
<dbReference type="InterPro" id="IPR021842">
    <property type="entry name" value="DUF3435"/>
</dbReference>
<gene>
    <name evidence="1" type="ORF">BDY21DRAFT_375505</name>
</gene>
<organism evidence="1 2">
    <name type="scientific">Lineolata rhizophorae</name>
    <dbReference type="NCBI Taxonomy" id="578093"/>
    <lineage>
        <taxon>Eukaryota</taxon>
        <taxon>Fungi</taxon>
        <taxon>Dikarya</taxon>
        <taxon>Ascomycota</taxon>
        <taxon>Pezizomycotina</taxon>
        <taxon>Dothideomycetes</taxon>
        <taxon>Dothideomycetes incertae sedis</taxon>
        <taxon>Lineolatales</taxon>
        <taxon>Lineolataceae</taxon>
        <taxon>Lineolata</taxon>
    </lineage>
</organism>
<dbReference type="PANTHER" id="PTHR37535:SF3">
    <property type="entry name" value="FLUG DOMAIN-CONTAINING PROTEIN"/>
    <property type="match status" value="1"/>
</dbReference>
<accession>A0A6A6NLG3</accession>
<protein>
    <submittedName>
        <fullName evidence="1">Uncharacterized protein</fullName>
    </submittedName>
</protein>
<dbReference type="EMBL" id="MU001708">
    <property type="protein sequence ID" value="KAF2452498.1"/>
    <property type="molecule type" value="Genomic_DNA"/>
</dbReference>
<dbReference type="Pfam" id="PF11917">
    <property type="entry name" value="DUF3435"/>
    <property type="match status" value="1"/>
</dbReference>
<dbReference type="AlphaFoldDB" id="A0A6A6NLG3"/>
<proteinExistence type="predicted"/>
<sequence>MALGSVGKLDEEDELQTPDSVRRKIRRFCNAWERQHDLSIPLEVKRSMVPAKNHVKLHELLWFDDYHGYVHNRYRVDDANLVNSHCFTFARLKELYQAKHRDLVLLVGWKYGEPELKLKIKRRECKRKHKKQPEHIIPEKMSPKLGPPPLYSQPTLLWLATFISSKAIKGNPTLEEVLGLVPPPGRKHGVIPWEEDMLDKPVFPNTAKRAGFCDGMGFHALRPGVLVKVVDDGYCIE</sequence>
<evidence type="ECO:0000313" key="2">
    <source>
        <dbReference type="Proteomes" id="UP000799766"/>
    </source>
</evidence>
<evidence type="ECO:0000313" key="1">
    <source>
        <dbReference type="EMBL" id="KAF2452498.1"/>
    </source>
</evidence>
<name>A0A6A6NLG3_9PEZI</name>
<reference evidence="1" key="1">
    <citation type="journal article" date="2020" name="Stud. Mycol.">
        <title>101 Dothideomycetes genomes: a test case for predicting lifestyles and emergence of pathogens.</title>
        <authorList>
            <person name="Haridas S."/>
            <person name="Albert R."/>
            <person name="Binder M."/>
            <person name="Bloem J."/>
            <person name="Labutti K."/>
            <person name="Salamov A."/>
            <person name="Andreopoulos B."/>
            <person name="Baker S."/>
            <person name="Barry K."/>
            <person name="Bills G."/>
            <person name="Bluhm B."/>
            <person name="Cannon C."/>
            <person name="Castanera R."/>
            <person name="Culley D."/>
            <person name="Daum C."/>
            <person name="Ezra D."/>
            <person name="Gonzalez J."/>
            <person name="Henrissat B."/>
            <person name="Kuo A."/>
            <person name="Liang C."/>
            <person name="Lipzen A."/>
            <person name="Lutzoni F."/>
            <person name="Magnuson J."/>
            <person name="Mondo S."/>
            <person name="Nolan M."/>
            <person name="Ohm R."/>
            <person name="Pangilinan J."/>
            <person name="Park H.-J."/>
            <person name="Ramirez L."/>
            <person name="Alfaro M."/>
            <person name="Sun H."/>
            <person name="Tritt A."/>
            <person name="Yoshinaga Y."/>
            <person name="Zwiers L.-H."/>
            <person name="Turgeon B."/>
            <person name="Goodwin S."/>
            <person name="Spatafora J."/>
            <person name="Crous P."/>
            <person name="Grigoriev I."/>
        </authorList>
    </citation>
    <scope>NUCLEOTIDE SEQUENCE</scope>
    <source>
        <strain evidence="1">ATCC 16933</strain>
    </source>
</reference>
<dbReference type="OrthoDB" id="3865154at2759"/>
<keyword evidence="2" id="KW-1185">Reference proteome</keyword>